<organism evidence="1 2">
    <name type="scientific">Moraxella nonliquefaciens</name>
    <dbReference type="NCBI Taxonomy" id="478"/>
    <lineage>
        <taxon>Bacteria</taxon>
        <taxon>Pseudomonadati</taxon>
        <taxon>Pseudomonadota</taxon>
        <taxon>Gammaproteobacteria</taxon>
        <taxon>Moraxellales</taxon>
        <taxon>Moraxellaceae</taxon>
        <taxon>Moraxella</taxon>
    </lineage>
</organism>
<evidence type="ECO:0000313" key="2">
    <source>
        <dbReference type="Proteomes" id="UP000092575"/>
    </source>
</evidence>
<gene>
    <name evidence="1" type="ORF">A7456_09985</name>
</gene>
<sequence>MLTDGYGYWLLLCQSAKFFKTKINEKIRLFYHDLPHLTVKNCNTDIDCLILKKSHLILKILKLINHGHFVIFLLGQYARYDI</sequence>
<proteinExistence type="predicted"/>
<name>A0A1B8QQE9_MORNO</name>
<reference evidence="1 2" key="1">
    <citation type="submission" date="2016-05" db="EMBL/GenBank/DDBJ databases">
        <title>Draft genome sequence of Moraxella nonliquefaciens CCUG 348T.</title>
        <authorList>
            <person name="Salva-Serra F."/>
            <person name="Engstrom-Jakobsson H."/>
            <person name="Thorell K."/>
            <person name="Gonzales-Siles L."/>
            <person name="Karlsson R."/>
            <person name="Boulund F."/>
            <person name="Engstrand L."/>
            <person name="Kristiansson E."/>
            <person name="Moore E."/>
        </authorList>
    </citation>
    <scope>NUCLEOTIDE SEQUENCE [LARGE SCALE GENOMIC DNA]</scope>
    <source>
        <strain evidence="1 2">CCUG 348</strain>
    </source>
</reference>
<comment type="caution">
    <text evidence="1">The sequence shown here is derived from an EMBL/GenBank/DDBJ whole genome shotgun (WGS) entry which is preliminary data.</text>
</comment>
<accession>A0A1B8QQE9</accession>
<dbReference type="AlphaFoldDB" id="A0A1B8QQE9"/>
<dbReference type="Proteomes" id="UP000092575">
    <property type="component" value="Unassembled WGS sequence"/>
</dbReference>
<dbReference type="STRING" id="478.A7456_09985"/>
<protein>
    <submittedName>
        <fullName evidence="1">Uncharacterized protein</fullName>
    </submittedName>
</protein>
<evidence type="ECO:0000313" key="1">
    <source>
        <dbReference type="EMBL" id="OBX86469.1"/>
    </source>
</evidence>
<dbReference type="EMBL" id="LXTW01000006">
    <property type="protein sequence ID" value="OBX86469.1"/>
    <property type="molecule type" value="Genomic_DNA"/>
</dbReference>